<keyword evidence="2" id="KW-0418">Kinase</keyword>
<dbReference type="Pfam" id="PF09995">
    <property type="entry name" value="MPAB_Lcp_cat"/>
    <property type="match status" value="1"/>
</dbReference>
<reference evidence="2 3" key="1">
    <citation type="submission" date="2018-01" db="EMBL/GenBank/DDBJ databases">
        <title>Whole genome analyses suggest that Burkholderia sensu lato contains two further novel genera in the rhizoxinica-symbiotica group Mycetohabitans gen. nov., and Trinickia gen. nov.: implications for the evolution of diazotrophy and nodulation in the Burkholderiaceae.</title>
        <authorList>
            <person name="Estrada-de los Santos P."/>
            <person name="Palmer M."/>
            <person name="Chavez-Ramirez B."/>
            <person name="Beukes C."/>
            <person name="Steenkamp E.T."/>
            <person name="Hirsch A.M."/>
            <person name="Manyaka P."/>
            <person name="Maluk M."/>
            <person name="Lafos M."/>
            <person name="Crook M."/>
            <person name="Gross E."/>
            <person name="Simon M.F."/>
            <person name="Bueno dos Reis Junior F."/>
            <person name="Poole P.S."/>
            <person name="Venter S.N."/>
            <person name="James E.K."/>
        </authorList>
    </citation>
    <scope>NUCLEOTIDE SEQUENCE [LARGE SCALE GENOMIC DNA]</scope>
    <source>
        <strain evidence="2 3">GIMN1.004</strain>
    </source>
</reference>
<dbReference type="EMBL" id="PNYA01000002">
    <property type="protein sequence ID" value="PMS23180.1"/>
    <property type="molecule type" value="Genomic_DNA"/>
</dbReference>
<feature type="domain" description="ER-bound oxygenase mpaB/mpaB'/Rubber oxygenase catalytic" evidence="1">
    <location>
        <begin position="61"/>
        <end position="293"/>
    </location>
</feature>
<evidence type="ECO:0000259" key="1">
    <source>
        <dbReference type="Pfam" id="PF09995"/>
    </source>
</evidence>
<proteinExistence type="predicted"/>
<dbReference type="GO" id="GO:0016301">
    <property type="term" value="F:kinase activity"/>
    <property type="evidence" value="ECO:0007669"/>
    <property type="project" value="UniProtKB-KW"/>
</dbReference>
<name>A0A2N7W1A2_9BURK</name>
<dbReference type="AlphaFoldDB" id="A0A2N7W1A2"/>
<dbReference type="PANTHER" id="PTHR36151:SF3">
    <property type="entry name" value="ER-BOUND OXYGENASE MPAB_MPAB'_RUBBER OXYGENASE CATALYTIC DOMAIN-CONTAINING PROTEIN"/>
    <property type="match status" value="1"/>
</dbReference>
<evidence type="ECO:0000313" key="2">
    <source>
        <dbReference type="EMBL" id="PMS23180.1"/>
    </source>
</evidence>
<dbReference type="InterPro" id="IPR018713">
    <property type="entry name" value="MPAB/Lcp_cat_dom"/>
</dbReference>
<sequence>MSEPAQRSGDGRDTADPAFIMRLRQRISQGVLSMTSGSGPTLDYSNPPGDPGLFGPDAVCWRVHADFTSMMIGGISALMLQALHPLALAGVWDHSTFRTDMRGRLRRTATFIAGTTYGARADALALIERVKRIHLSVTGVAPDGRPYRASDPALLTWVHVAEVSSFLAAHLRYVNPSLSPAEQDRYYGEVASIAKMLGASDVPETRAQVAAYLASVRPQLEAGPRTHEVVRILRHAAAPEGALMQPAVRLVFNAGVDLLPDWAQRMLGFTALARLQAALARPGVRLVGPVIRWAHVNAVSKRARRRASPSQDA</sequence>
<dbReference type="Proteomes" id="UP000235616">
    <property type="component" value="Unassembled WGS sequence"/>
</dbReference>
<keyword evidence="2" id="KW-0808">Transferase</keyword>
<dbReference type="OrthoDB" id="108890at2"/>
<organism evidence="2 3">
    <name type="scientific">Trinickia dabaoshanensis</name>
    <dbReference type="NCBI Taxonomy" id="564714"/>
    <lineage>
        <taxon>Bacteria</taxon>
        <taxon>Pseudomonadati</taxon>
        <taxon>Pseudomonadota</taxon>
        <taxon>Betaproteobacteria</taxon>
        <taxon>Burkholderiales</taxon>
        <taxon>Burkholderiaceae</taxon>
        <taxon>Trinickia</taxon>
    </lineage>
</organism>
<dbReference type="PANTHER" id="PTHR36151">
    <property type="entry name" value="BLR2777 PROTEIN"/>
    <property type="match status" value="1"/>
</dbReference>
<accession>A0A2N7W1A2</accession>
<gene>
    <name evidence="2" type="ORF">C0Z18_02970</name>
</gene>
<protein>
    <submittedName>
        <fullName evidence="2">Histidine kinase</fullName>
    </submittedName>
</protein>
<keyword evidence="3" id="KW-1185">Reference proteome</keyword>
<comment type="caution">
    <text evidence="2">The sequence shown here is derived from an EMBL/GenBank/DDBJ whole genome shotgun (WGS) entry which is preliminary data.</text>
</comment>
<evidence type="ECO:0000313" key="3">
    <source>
        <dbReference type="Proteomes" id="UP000235616"/>
    </source>
</evidence>
<dbReference type="RefSeq" id="WP_102643869.1">
    <property type="nucleotide sequence ID" value="NZ_PNYA01000002.1"/>
</dbReference>
<dbReference type="GO" id="GO:0016491">
    <property type="term" value="F:oxidoreductase activity"/>
    <property type="evidence" value="ECO:0007669"/>
    <property type="project" value="InterPro"/>
</dbReference>